<dbReference type="KEGG" id="zpr:ZPR_3969"/>
<evidence type="ECO:0000313" key="2">
    <source>
        <dbReference type="EMBL" id="ADF54273.1"/>
    </source>
</evidence>
<name>D5B9G0_ZUNPS</name>
<keyword evidence="3" id="KW-1185">Reference proteome</keyword>
<dbReference type="AlphaFoldDB" id="D5B9G0"/>
<feature type="region of interest" description="Disordered" evidence="1">
    <location>
        <begin position="1"/>
        <end position="24"/>
    </location>
</feature>
<evidence type="ECO:0000313" key="3">
    <source>
        <dbReference type="Proteomes" id="UP000001654"/>
    </source>
</evidence>
<evidence type="ECO:0000256" key="1">
    <source>
        <dbReference type="SAM" id="MobiDB-lite"/>
    </source>
</evidence>
<protein>
    <submittedName>
        <fullName evidence="2">Uncharacterized protein</fullName>
    </submittedName>
</protein>
<dbReference type="Proteomes" id="UP000001654">
    <property type="component" value="Chromosome"/>
</dbReference>
<organism evidence="2 3">
    <name type="scientific">Zunongwangia profunda (strain DSM 18752 / CCTCC AB 206139 / SM-A87)</name>
    <name type="common">Wangia profunda</name>
    <dbReference type="NCBI Taxonomy" id="655815"/>
    <lineage>
        <taxon>Bacteria</taxon>
        <taxon>Pseudomonadati</taxon>
        <taxon>Bacteroidota</taxon>
        <taxon>Flavobacteriia</taxon>
        <taxon>Flavobacteriales</taxon>
        <taxon>Flavobacteriaceae</taxon>
        <taxon>Zunongwangia</taxon>
    </lineage>
</organism>
<feature type="compositionally biased region" description="Basic residues" evidence="1">
    <location>
        <begin position="1"/>
        <end position="16"/>
    </location>
</feature>
<proteinExistence type="predicted"/>
<dbReference type="HOGENOM" id="CLU_3335271_0_0_10"/>
<sequence>MRRIQPKRIQRRNNGRSRHDGCATGKVENKGAIIHLFL</sequence>
<gene>
    <name evidence="2" type="ordered locus">ZPR_3969</name>
</gene>
<accession>D5B9G0</accession>
<reference evidence="2 3" key="1">
    <citation type="journal article" date="2010" name="BMC Genomics">
        <title>The complete genome of Zunongwangia profunda SM-A87 reveals its adaptation to the deep-sea environment and ecological role in sedimentary organic nitrogen degradation.</title>
        <authorList>
            <person name="Qin Q.L."/>
            <person name="Zhang X.Y."/>
            <person name="Wang X.M."/>
            <person name="Liu G.M."/>
            <person name="Chen X.L."/>
            <person name="Xie B.B."/>
            <person name="Dang H.Y."/>
            <person name="Zhou B.C."/>
            <person name="Yu J."/>
            <person name="Zhang Y.Z."/>
        </authorList>
    </citation>
    <scope>NUCLEOTIDE SEQUENCE [LARGE SCALE GENOMIC DNA]</scope>
    <source>
        <strain evidence="3">DSM 18752 / CCTCC AB 206139 / SM-A87</strain>
    </source>
</reference>
<dbReference type="STRING" id="655815.ZPR_3969"/>
<dbReference type="EMBL" id="CP001650">
    <property type="protein sequence ID" value="ADF54273.1"/>
    <property type="molecule type" value="Genomic_DNA"/>
</dbReference>